<reference evidence="3 4" key="1">
    <citation type="submission" date="2020-01" db="EMBL/GenBank/DDBJ databases">
        <title>Identification and distribution of gene clusters putatively required for synthesis of sphingolipid metabolism inhibitors in phylogenetically diverse species of the filamentous fungus Fusarium.</title>
        <authorList>
            <person name="Kim H.-S."/>
            <person name="Busman M."/>
            <person name="Brown D.W."/>
            <person name="Divon H."/>
            <person name="Uhlig S."/>
            <person name="Proctor R.H."/>
        </authorList>
    </citation>
    <scope>NUCLEOTIDE SEQUENCE [LARGE SCALE GENOMIC DNA]</scope>
    <source>
        <strain evidence="3 4">NRRL 20459</strain>
    </source>
</reference>
<dbReference type="PROSITE" id="PS51762">
    <property type="entry name" value="GH16_2"/>
    <property type="match status" value="1"/>
</dbReference>
<evidence type="ECO:0000313" key="3">
    <source>
        <dbReference type="EMBL" id="KAF4459901.1"/>
    </source>
</evidence>
<dbReference type="GO" id="GO:0004553">
    <property type="term" value="F:hydrolase activity, hydrolyzing O-glycosyl compounds"/>
    <property type="evidence" value="ECO:0007669"/>
    <property type="project" value="InterPro"/>
</dbReference>
<accession>A0A8H4P8B7</accession>
<dbReference type="PANTHER" id="PTHR10963">
    <property type="entry name" value="GLYCOSYL HYDROLASE-RELATED"/>
    <property type="match status" value="1"/>
</dbReference>
<dbReference type="InterPro" id="IPR013320">
    <property type="entry name" value="ConA-like_dom_sf"/>
</dbReference>
<name>A0A8H4P8B7_9HYPO</name>
<dbReference type="EMBL" id="JAADYS010002063">
    <property type="protein sequence ID" value="KAF4459901.1"/>
    <property type="molecule type" value="Genomic_DNA"/>
</dbReference>
<organism evidence="3 4">
    <name type="scientific">Fusarium albosuccineum</name>
    <dbReference type="NCBI Taxonomy" id="1237068"/>
    <lineage>
        <taxon>Eukaryota</taxon>
        <taxon>Fungi</taxon>
        <taxon>Dikarya</taxon>
        <taxon>Ascomycota</taxon>
        <taxon>Pezizomycotina</taxon>
        <taxon>Sordariomycetes</taxon>
        <taxon>Hypocreomycetidae</taxon>
        <taxon>Hypocreales</taxon>
        <taxon>Nectriaceae</taxon>
        <taxon>Fusarium</taxon>
        <taxon>Fusarium decemcellulare species complex</taxon>
    </lineage>
</organism>
<evidence type="ECO:0000256" key="1">
    <source>
        <dbReference type="SAM" id="SignalP"/>
    </source>
</evidence>
<dbReference type="OrthoDB" id="192832at2759"/>
<gene>
    <name evidence="3" type="ORF">FALBO_13335</name>
</gene>
<protein>
    <submittedName>
        <fullName evidence="3">Glucan endo-13-beta-glucosidase A1</fullName>
    </submittedName>
</protein>
<keyword evidence="1" id="KW-0732">Signal</keyword>
<feature type="signal peptide" evidence="1">
    <location>
        <begin position="1"/>
        <end position="17"/>
    </location>
</feature>
<dbReference type="SUPFAM" id="SSF49899">
    <property type="entry name" value="Concanavalin A-like lectins/glucanases"/>
    <property type="match status" value="1"/>
</dbReference>
<comment type="caution">
    <text evidence="3">The sequence shown here is derived from an EMBL/GenBank/DDBJ whole genome shotgun (WGS) entry which is preliminary data.</text>
</comment>
<proteinExistence type="predicted"/>
<dbReference type="PANTHER" id="PTHR10963:SF60">
    <property type="entry name" value="GRAM-NEGATIVE BACTERIA-BINDING PROTEIN 1-RELATED"/>
    <property type="match status" value="1"/>
</dbReference>
<feature type="domain" description="GH16" evidence="2">
    <location>
        <begin position="46"/>
        <end position="314"/>
    </location>
</feature>
<dbReference type="AlphaFoldDB" id="A0A8H4P8B7"/>
<evidence type="ECO:0000259" key="2">
    <source>
        <dbReference type="PROSITE" id="PS51762"/>
    </source>
</evidence>
<sequence length="314" mass="34568">MLHKVISLISLFYVAHGVATSHSLPRSVLDIDIDIPIGFSSCLFYDDFSDLPPGSLPSSQRWTLDLGTSYPGGPANWGNGEAQYYTSDQDNVRVTTDKTLKITPIRGHDGNWTSSRIETTEDWDFGCERGQRARIEARIKLGDNPKAKQMGIWPAFWALGSDLRENYMNWPSIGEIDIMESLNGESKIRQTVHCGTAPGGPCNEFNGIGHTTDSIARGVWHTFAWEVDRRLGLREESMSWFIDGQRQWTLAESTVDDQDAWQALAGNKKMLLLNVAVGGSFPDAVAGVKTPTNATIGGDGASMEVDYVAAYAFL</sequence>
<dbReference type="Gene3D" id="2.60.120.200">
    <property type="match status" value="1"/>
</dbReference>
<dbReference type="GO" id="GO:0005975">
    <property type="term" value="P:carbohydrate metabolic process"/>
    <property type="evidence" value="ECO:0007669"/>
    <property type="project" value="InterPro"/>
</dbReference>
<dbReference type="InterPro" id="IPR000757">
    <property type="entry name" value="Beta-glucanase-like"/>
</dbReference>
<feature type="chain" id="PRO_5034849195" evidence="1">
    <location>
        <begin position="18"/>
        <end position="314"/>
    </location>
</feature>
<keyword evidence="4" id="KW-1185">Reference proteome</keyword>
<dbReference type="Pfam" id="PF26113">
    <property type="entry name" value="GH16_XgeA"/>
    <property type="match status" value="1"/>
</dbReference>
<dbReference type="CDD" id="cd02182">
    <property type="entry name" value="GH16_Strep_laminarinase_like"/>
    <property type="match status" value="1"/>
</dbReference>
<evidence type="ECO:0000313" key="4">
    <source>
        <dbReference type="Proteomes" id="UP000554235"/>
    </source>
</evidence>
<dbReference type="InterPro" id="IPR050546">
    <property type="entry name" value="Glycosyl_Hydrlase_16"/>
</dbReference>
<dbReference type="Proteomes" id="UP000554235">
    <property type="component" value="Unassembled WGS sequence"/>
</dbReference>